<dbReference type="EMBL" id="HF936249">
    <property type="protein sequence ID" value="CCX33867.1"/>
    <property type="molecule type" value="Genomic_DNA"/>
</dbReference>
<dbReference type="STRING" id="1076935.U4LUN4"/>
<dbReference type="Proteomes" id="UP000018144">
    <property type="component" value="Unassembled WGS sequence"/>
</dbReference>
<sequence>MVEFLLLALQIETVIDQTTIRKRRAALKTIPKGLDSAFEATISRIKAQSRAKSELAMDVLKWSFFAERPLELLELQHALATSPGDTELYWDNFPSKISVLIAVLVLSS</sequence>
<protein>
    <submittedName>
        <fullName evidence="1">Uncharacterized protein</fullName>
    </submittedName>
</protein>
<dbReference type="OrthoDB" id="1577640at2759"/>
<dbReference type="PANTHER" id="PTHR10039:SF15">
    <property type="entry name" value="NACHT DOMAIN-CONTAINING PROTEIN"/>
    <property type="match status" value="1"/>
</dbReference>
<proteinExistence type="predicted"/>
<name>U4LUN4_PYROM</name>
<dbReference type="AlphaFoldDB" id="U4LUN4"/>
<reference evidence="1 2" key="1">
    <citation type="journal article" date="2013" name="PLoS Genet.">
        <title>The genome and development-dependent transcriptomes of Pyronema confluens: a window into fungal evolution.</title>
        <authorList>
            <person name="Traeger S."/>
            <person name="Altegoer F."/>
            <person name="Freitag M."/>
            <person name="Gabaldon T."/>
            <person name="Kempken F."/>
            <person name="Kumar A."/>
            <person name="Marcet-Houben M."/>
            <person name="Poggeler S."/>
            <person name="Stajich J.E."/>
            <person name="Nowrousian M."/>
        </authorList>
    </citation>
    <scope>NUCLEOTIDE SEQUENCE [LARGE SCALE GENOMIC DNA]</scope>
    <source>
        <strain evidence="2">CBS 100304</strain>
        <tissue evidence="1">Vegetative mycelium</tissue>
    </source>
</reference>
<accession>U4LUN4</accession>
<dbReference type="PANTHER" id="PTHR10039">
    <property type="entry name" value="AMELOGENIN"/>
    <property type="match status" value="1"/>
</dbReference>
<evidence type="ECO:0000313" key="1">
    <source>
        <dbReference type="EMBL" id="CCX33867.1"/>
    </source>
</evidence>
<dbReference type="eggNOG" id="ENOG502T1H1">
    <property type="taxonomic scope" value="Eukaryota"/>
</dbReference>
<keyword evidence="2" id="KW-1185">Reference proteome</keyword>
<gene>
    <name evidence="1" type="ORF">PCON_02109</name>
</gene>
<organism evidence="1 2">
    <name type="scientific">Pyronema omphalodes (strain CBS 100304)</name>
    <name type="common">Pyronema confluens</name>
    <dbReference type="NCBI Taxonomy" id="1076935"/>
    <lineage>
        <taxon>Eukaryota</taxon>
        <taxon>Fungi</taxon>
        <taxon>Dikarya</taxon>
        <taxon>Ascomycota</taxon>
        <taxon>Pezizomycotina</taxon>
        <taxon>Pezizomycetes</taxon>
        <taxon>Pezizales</taxon>
        <taxon>Pyronemataceae</taxon>
        <taxon>Pyronema</taxon>
    </lineage>
</organism>
<evidence type="ECO:0000313" key="2">
    <source>
        <dbReference type="Proteomes" id="UP000018144"/>
    </source>
</evidence>